<evidence type="ECO:0000256" key="1">
    <source>
        <dbReference type="ARBA" id="ARBA00006347"/>
    </source>
</evidence>
<dbReference type="InterPro" id="IPR051063">
    <property type="entry name" value="PDI"/>
</dbReference>
<evidence type="ECO:0000256" key="4">
    <source>
        <dbReference type="SAM" id="MobiDB-lite"/>
    </source>
</evidence>
<gene>
    <name evidence="7" type="ORF">DL546_009441</name>
</gene>
<organism evidence="7 8">
    <name type="scientific">Coniochaeta pulveracea</name>
    <dbReference type="NCBI Taxonomy" id="177199"/>
    <lineage>
        <taxon>Eukaryota</taxon>
        <taxon>Fungi</taxon>
        <taxon>Dikarya</taxon>
        <taxon>Ascomycota</taxon>
        <taxon>Pezizomycotina</taxon>
        <taxon>Sordariomycetes</taxon>
        <taxon>Sordariomycetidae</taxon>
        <taxon>Coniochaetales</taxon>
        <taxon>Coniochaetaceae</taxon>
        <taxon>Coniochaeta</taxon>
    </lineage>
</organism>
<reference evidence="7 8" key="1">
    <citation type="submission" date="2018-08" db="EMBL/GenBank/DDBJ databases">
        <title>Draft genome of the lignicolous fungus Coniochaeta pulveracea.</title>
        <authorList>
            <person name="Borstlap C.J."/>
            <person name="De Witt R.N."/>
            <person name="Botha A."/>
            <person name="Volschenk H."/>
        </authorList>
    </citation>
    <scope>NUCLEOTIDE SEQUENCE [LARGE SCALE GENOMIC DNA]</scope>
    <source>
        <strain evidence="7 8">CAB683</strain>
    </source>
</reference>
<evidence type="ECO:0000259" key="6">
    <source>
        <dbReference type="PROSITE" id="PS51352"/>
    </source>
</evidence>
<name>A0A420YM77_9PEZI</name>
<protein>
    <recommendedName>
        <fullName evidence="6">Thioredoxin domain-containing protein</fullName>
    </recommendedName>
</protein>
<keyword evidence="2 5" id="KW-0732">Signal</keyword>
<dbReference type="CDD" id="cd02961">
    <property type="entry name" value="PDI_a_family"/>
    <property type="match status" value="2"/>
</dbReference>
<dbReference type="Pfam" id="PF00085">
    <property type="entry name" value="Thioredoxin"/>
    <property type="match status" value="2"/>
</dbReference>
<dbReference type="Gene3D" id="3.40.30.10">
    <property type="entry name" value="Glutaredoxin"/>
    <property type="match status" value="3"/>
</dbReference>
<dbReference type="PROSITE" id="PS51352">
    <property type="entry name" value="THIOREDOXIN_2"/>
    <property type="match status" value="2"/>
</dbReference>
<dbReference type="EMBL" id="QVQW01000003">
    <property type="protein sequence ID" value="RKU48962.1"/>
    <property type="molecule type" value="Genomic_DNA"/>
</dbReference>
<evidence type="ECO:0000256" key="2">
    <source>
        <dbReference type="ARBA" id="ARBA00022729"/>
    </source>
</evidence>
<feature type="compositionally biased region" description="Basic and acidic residues" evidence="4">
    <location>
        <begin position="165"/>
        <end position="187"/>
    </location>
</feature>
<dbReference type="SUPFAM" id="SSF52833">
    <property type="entry name" value="Thioredoxin-like"/>
    <property type="match status" value="3"/>
</dbReference>
<dbReference type="OrthoDB" id="72053at2759"/>
<dbReference type="GO" id="GO:0006457">
    <property type="term" value="P:protein folding"/>
    <property type="evidence" value="ECO:0007669"/>
    <property type="project" value="TreeGrafter"/>
</dbReference>
<feature type="domain" description="Thioredoxin" evidence="6">
    <location>
        <begin position="221"/>
        <end position="343"/>
    </location>
</feature>
<feature type="region of interest" description="Disordered" evidence="4">
    <location>
        <begin position="164"/>
        <end position="205"/>
    </location>
</feature>
<evidence type="ECO:0000313" key="7">
    <source>
        <dbReference type="EMBL" id="RKU48962.1"/>
    </source>
</evidence>
<dbReference type="PANTHER" id="PTHR45672:SF3">
    <property type="entry name" value="THIOREDOXIN DOMAIN-CONTAINING PROTEIN 5"/>
    <property type="match status" value="1"/>
</dbReference>
<feature type="coiled-coil region" evidence="3">
    <location>
        <begin position="495"/>
        <end position="522"/>
    </location>
</feature>
<dbReference type="GO" id="GO:0005783">
    <property type="term" value="C:endoplasmic reticulum"/>
    <property type="evidence" value="ECO:0007669"/>
    <property type="project" value="TreeGrafter"/>
</dbReference>
<dbReference type="PANTHER" id="PTHR45672">
    <property type="entry name" value="PROTEIN DISULFIDE-ISOMERASE C17H9.14C-RELATED"/>
    <property type="match status" value="1"/>
</dbReference>
<evidence type="ECO:0000313" key="8">
    <source>
        <dbReference type="Proteomes" id="UP000275385"/>
    </source>
</evidence>
<dbReference type="GO" id="GO:0003756">
    <property type="term" value="F:protein disulfide isomerase activity"/>
    <property type="evidence" value="ECO:0007669"/>
    <property type="project" value="TreeGrafter"/>
</dbReference>
<evidence type="ECO:0000256" key="5">
    <source>
        <dbReference type="SAM" id="SignalP"/>
    </source>
</evidence>
<accession>A0A420YM77</accession>
<dbReference type="Proteomes" id="UP000275385">
    <property type="component" value="Unassembled WGS sequence"/>
</dbReference>
<keyword evidence="3" id="KW-0175">Coiled coil</keyword>
<dbReference type="AlphaFoldDB" id="A0A420YM77"/>
<keyword evidence="8" id="KW-1185">Reference proteome</keyword>
<evidence type="ECO:0000256" key="3">
    <source>
        <dbReference type="SAM" id="Coils"/>
    </source>
</evidence>
<feature type="chain" id="PRO_5018998144" description="Thioredoxin domain-containing protein" evidence="5">
    <location>
        <begin position="19"/>
        <end position="597"/>
    </location>
</feature>
<dbReference type="PRINTS" id="PR00421">
    <property type="entry name" value="THIOREDOXIN"/>
</dbReference>
<dbReference type="STRING" id="177199.A0A420YM77"/>
<dbReference type="InterPro" id="IPR036249">
    <property type="entry name" value="Thioredoxin-like_sf"/>
</dbReference>
<feature type="domain" description="Thioredoxin" evidence="6">
    <location>
        <begin position="16"/>
        <end position="165"/>
    </location>
</feature>
<feature type="signal peptide" evidence="5">
    <location>
        <begin position="1"/>
        <end position="18"/>
    </location>
</feature>
<proteinExistence type="inferred from homology"/>
<dbReference type="InterPro" id="IPR013766">
    <property type="entry name" value="Thioredoxin_domain"/>
</dbReference>
<comment type="caution">
    <text evidence="7">The sequence shown here is derived from an EMBL/GenBank/DDBJ whole genome shotgun (WGS) entry which is preliminary data.</text>
</comment>
<sequence>MRLSLLSLLFGAATVAVATESLNTATEEDPNKENTYFNQIKVPPILELTPDNYAKAIKASKWLLVKNFSPWCHHCQNYAPIFQTTYEYYYTSKPAVSGKEDTDFTKFYDFRFATLDCEAYGDLCSQVGVQSYPTTHLYKDGEIKETIKGVKTVPQLSKVIETALEESKPGTRPKTLDLPEPGEKESPSFKAANPLNKNKKDAGVSETVPAGAAKTGAAAVKATTKKASKPSTTANPDGKTVALTAEKFQSKVTMTQDLWFIKFYAPWCHHCQAMAPNWDQMAKEMKGQLNVGAVNCEAESRLCKDIGVRSYPTIMLFKGAERVEYEGLRGLGDFVSYAEKAVDISNGVQDVDEESFKELEKQEEVIFVYFYDHATTSEDFMALERLPMSLIGRAKLVKTKDPKLYDRYKITTWPRLLVSREGRPTYYTPLTPREMREKNPVLDWMKSVWLPIVAELTASNAREVMDGKLVVLGILNRENEESFLTSLREMKAAANEWMDKQIREFQEERRELRNAKQMRIEEAEAKGDQRALKAAKAIRVNMDKTEKREVTFAWCDGVFWQRWVRTTYGIDVKDGERVIINDEDVSVSSTCTSRREC</sequence>
<comment type="similarity">
    <text evidence="1">Belongs to the protein disulfide isomerase family.</text>
</comment>